<evidence type="ECO:0000313" key="2">
    <source>
        <dbReference type="Proteomes" id="UP000620262"/>
    </source>
</evidence>
<reference evidence="1 2" key="1">
    <citation type="submission" date="2020-10" db="EMBL/GenBank/DDBJ databases">
        <title>Sequencing the genomes of 1000 actinobacteria strains.</title>
        <authorList>
            <person name="Klenk H.-P."/>
        </authorList>
    </citation>
    <scope>NUCLEOTIDE SEQUENCE [LARGE SCALE GENOMIC DNA]</scope>
    <source>
        <strain evidence="1 2">DSM 7307</strain>
    </source>
</reference>
<proteinExistence type="predicted"/>
<gene>
    <name evidence="1" type="ORF">H4W29_000300</name>
</gene>
<organism evidence="1 2">
    <name type="scientific">Rhizobium viscosum</name>
    <name type="common">Arthrobacter viscosus</name>
    <dbReference type="NCBI Taxonomy" id="1673"/>
    <lineage>
        <taxon>Bacteria</taxon>
        <taxon>Pseudomonadati</taxon>
        <taxon>Pseudomonadota</taxon>
        <taxon>Alphaproteobacteria</taxon>
        <taxon>Hyphomicrobiales</taxon>
        <taxon>Rhizobiaceae</taxon>
        <taxon>Rhizobium/Agrobacterium group</taxon>
        <taxon>Rhizobium</taxon>
    </lineage>
</organism>
<sequence length="97" mass="9967">MKSYNCGAILVAALLAACSGKSDKVWIVVDFTDASGRPAQMAFDNPSVPDMTLADCEGALPSAGPTLMQGILTHSPGAKFVAAKCVQSAEDPIKPKA</sequence>
<evidence type="ECO:0008006" key="3">
    <source>
        <dbReference type="Google" id="ProtNLM"/>
    </source>
</evidence>
<keyword evidence="2" id="KW-1185">Reference proteome</keyword>
<evidence type="ECO:0000313" key="1">
    <source>
        <dbReference type="EMBL" id="MBE1503119.1"/>
    </source>
</evidence>
<protein>
    <recommendedName>
        <fullName evidence="3">Lipoprotein</fullName>
    </recommendedName>
</protein>
<comment type="caution">
    <text evidence="1">The sequence shown here is derived from an EMBL/GenBank/DDBJ whole genome shotgun (WGS) entry which is preliminary data.</text>
</comment>
<dbReference type="PROSITE" id="PS51257">
    <property type="entry name" value="PROKAR_LIPOPROTEIN"/>
    <property type="match status" value="1"/>
</dbReference>
<accession>A0ABR9IIW4</accession>
<dbReference type="EMBL" id="JADBEC010000001">
    <property type="protein sequence ID" value="MBE1503119.1"/>
    <property type="molecule type" value="Genomic_DNA"/>
</dbReference>
<dbReference type="Proteomes" id="UP000620262">
    <property type="component" value="Unassembled WGS sequence"/>
</dbReference>
<name>A0ABR9IIW4_RHIVS</name>
<dbReference type="RefSeq" id="WP_192727382.1">
    <property type="nucleotide sequence ID" value="NZ_BAAAVL010000003.1"/>
</dbReference>